<organism evidence="6 7">
    <name type="scientific">Pontixanthobacter aestiaquae</name>
    <dbReference type="NCBI Taxonomy" id="1509367"/>
    <lineage>
        <taxon>Bacteria</taxon>
        <taxon>Pseudomonadati</taxon>
        <taxon>Pseudomonadota</taxon>
        <taxon>Alphaproteobacteria</taxon>
        <taxon>Sphingomonadales</taxon>
        <taxon>Erythrobacteraceae</taxon>
        <taxon>Pontixanthobacter</taxon>
    </lineage>
</organism>
<reference evidence="6 7" key="1">
    <citation type="submission" date="2019-12" db="EMBL/GenBank/DDBJ databases">
        <title>Genomic-based taxomic classification of the family Erythrobacteraceae.</title>
        <authorList>
            <person name="Xu L."/>
        </authorList>
    </citation>
    <scope>NUCLEOTIDE SEQUENCE [LARGE SCALE GENOMIC DNA]</scope>
    <source>
        <strain evidence="6 7">KCTC 42006</strain>
    </source>
</reference>
<dbReference type="Pfam" id="PF05118">
    <property type="entry name" value="Asp_Arg_Hydrox"/>
    <property type="match status" value="1"/>
</dbReference>
<keyword evidence="3" id="KW-0560">Oxidoreductase</keyword>
<evidence type="ECO:0000313" key="7">
    <source>
        <dbReference type="Proteomes" id="UP000460290"/>
    </source>
</evidence>
<sequence length="257" mass="29287">MQQVPRQDGDAHDPRPAERYTQPKQNTLIRVGKKLRDPVNGFLAKQSLVGDAPVIDSALVPGLDEVAPQWPEFRDEIEPLMREREGIPPLGEISPDHRRIASTPAWKSFFFRGYGYEAKANQARCPKLTQAIDSIPGVVVAFLSIMEPGTHVPLHRGLTKSWLNCHLPLMLPDDGKRCEIAVNGEIYQWRYGEWLVFDETYPHEVWNESDQPRVMLLLQVQRQMRWLGRMVTRGIYHGVRNSSFVNDVKAAIGASKR</sequence>
<feature type="region of interest" description="Disordered" evidence="4">
    <location>
        <begin position="1"/>
        <end position="25"/>
    </location>
</feature>
<dbReference type="PANTHER" id="PTHR46332:SF5">
    <property type="entry name" value="ASPARTATE BETA-HYDROXYLASE DOMAIN CONTAINING 2"/>
    <property type="match status" value="1"/>
</dbReference>
<dbReference type="OrthoDB" id="21665at2"/>
<dbReference type="Proteomes" id="UP000460290">
    <property type="component" value="Unassembled WGS sequence"/>
</dbReference>
<dbReference type="SUPFAM" id="SSF51197">
    <property type="entry name" value="Clavaminate synthase-like"/>
    <property type="match status" value="1"/>
</dbReference>
<feature type="compositionally biased region" description="Basic and acidic residues" evidence="4">
    <location>
        <begin position="7"/>
        <end position="18"/>
    </location>
</feature>
<dbReference type="EMBL" id="WTYZ01000001">
    <property type="protein sequence ID" value="MXO81874.1"/>
    <property type="molecule type" value="Genomic_DNA"/>
</dbReference>
<proteinExistence type="inferred from homology"/>
<dbReference type="PANTHER" id="PTHR46332">
    <property type="entry name" value="ASPARTATE BETA-HYDROXYLASE DOMAIN-CONTAINING PROTEIN 2"/>
    <property type="match status" value="1"/>
</dbReference>
<evidence type="ECO:0000256" key="3">
    <source>
        <dbReference type="ARBA" id="ARBA00023002"/>
    </source>
</evidence>
<protein>
    <submittedName>
        <fullName evidence="6">Aspartyl/asparaginyl beta-hydroxylase domain-containing protein</fullName>
    </submittedName>
</protein>
<comment type="similarity">
    <text evidence="1">Belongs to the aspartyl/asparaginyl beta-hydroxylase family.</text>
</comment>
<evidence type="ECO:0000313" key="6">
    <source>
        <dbReference type="EMBL" id="MXO81874.1"/>
    </source>
</evidence>
<dbReference type="InterPro" id="IPR051821">
    <property type="entry name" value="Asp/Asn_beta-hydroxylase"/>
</dbReference>
<evidence type="ECO:0000259" key="5">
    <source>
        <dbReference type="Pfam" id="PF05118"/>
    </source>
</evidence>
<dbReference type="GO" id="GO:0051213">
    <property type="term" value="F:dioxygenase activity"/>
    <property type="evidence" value="ECO:0007669"/>
    <property type="project" value="UniProtKB-KW"/>
</dbReference>
<comment type="caution">
    <text evidence="6">The sequence shown here is derived from an EMBL/GenBank/DDBJ whole genome shotgun (WGS) entry which is preliminary data.</text>
</comment>
<evidence type="ECO:0000256" key="4">
    <source>
        <dbReference type="SAM" id="MobiDB-lite"/>
    </source>
</evidence>
<keyword evidence="7" id="KW-1185">Reference proteome</keyword>
<gene>
    <name evidence="6" type="ORF">GRI35_00620</name>
</gene>
<accession>A0A844Z305</accession>
<feature type="domain" description="Aspartyl/asparaginy/proline hydroxylase" evidence="5">
    <location>
        <begin position="69"/>
        <end position="222"/>
    </location>
</feature>
<evidence type="ECO:0000256" key="2">
    <source>
        <dbReference type="ARBA" id="ARBA00022964"/>
    </source>
</evidence>
<dbReference type="Gene3D" id="2.60.120.330">
    <property type="entry name" value="B-lactam Antibiotic, Isopenicillin N Synthase, Chain"/>
    <property type="match status" value="1"/>
</dbReference>
<evidence type="ECO:0000256" key="1">
    <source>
        <dbReference type="ARBA" id="ARBA00007730"/>
    </source>
</evidence>
<dbReference type="RefSeq" id="WP_160612232.1">
    <property type="nucleotide sequence ID" value="NZ_JAUFQM010000001.1"/>
</dbReference>
<dbReference type="InterPro" id="IPR007803">
    <property type="entry name" value="Asp/Arg/Pro-Hydrxlase"/>
</dbReference>
<keyword evidence="2" id="KW-0223">Dioxygenase</keyword>
<name>A0A844Z305_9SPHN</name>
<dbReference type="AlphaFoldDB" id="A0A844Z305"/>
<dbReference type="InterPro" id="IPR027443">
    <property type="entry name" value="IPNS-like_sf"/>
</dbReference>